<dbReference type="Proteomes" id="UP000789901">
    <property type="component" value="Unassembled WGS sequence"/>
</dbReference>
<organism evidence="2 3">
    <name type="scientific">Gigaspora margarita</name>
    <dbReference type="NCBI Taxonomy" id="4874"/>
    <lineage>
        <taxon>Eukaryota</taxon>
        <taxon>Fungi</taxon>
        <taxon>Fungi incertae sedis</taxon>
        <taxon>Mucoromycota</taxon>
        <taxon>Glomeromycotina</taxon>
        <taxon>Glomeromycetes</taxon>
        <taxon>Diversisporales</taxon>
        <taxon>Gigasporaceae</taxon>
        <taxon>Gigaspora</taxon>
    </lineage>
</organism>
<dbReference type="EMBL" id="CAJVQB010003534">
    <property type="protein sequence ID" value="CAG8610961.1"/>
    <property type="molecule type" value="Genomic_DNA"/>
</dbReference>
<sequence>MSLNQDNSVTVEDETSSANSDIKTAHKAGQTNFETNFGRLSIDLLRFLYHELGIPETGVKQGLVNYLASEAKNRSDFIGLDNSEKASDDNSKYNFEAFSDGFCNASLDYGESRSKPSNYFHPLECLMLKMRCLLIGVFKRAYERSMMSRKPGISDHLEILCPGLNICIGKTSGAYVVSVADKDGWSVAVKIVASDIMDPMSELFSAKWERARIVVHIFLEPQPYLSPSWYSVPGQGTFASLPTFKWHRNEFSLQESSGPYFLGWRTFGIFCNNYLDNVWVAYSSRDILLNQREKVIEVDLKSTLEGLVVALEEKVSSTIASLKVLLKSQSKQIEQEDNIAKIGSKECAIVITQSNSNAVVHQAFGKQLKGLMITLIVDNKVALKTVQNGASRIAKEHYSRKLKYMHRKKYKDFQ</sequence>
<evidence type="ECO:0000313" key="3">
    <source>
        <dbReference type="Proteomes" id="UP000789901"/>
    </source>
</evidence>
<proteinExistence type="predicted"/>
<feature type="region of interest" description="Disordered" evidence="1">
    <location>
        <begin position="1"/>
        <end position="23"/>
    </location>
</feature>
<reference evidence="2 3" key="1">
    <citation type="submission" date="2021-06" db="EMBL/GenBank/DDBJ databases">
        <authorList>
            <person name="Kallberg Y."/>
            <person name="Tangrot J."/>
            <person name="Rosling A."/>
        </authorList>
    </citation>
    <scope>NUCLEOTIDE SEQUENCE [LARGE SCALE GENOMIC DNA]</scope>
    <source>
        <strain evidence="2 3">120-4 pot B 10/14</strain>
    </source>
</reference>
<comment type="caution">
    <text evidence="2">The sequence shown here is derived from an EMBL/GenBank/DDBJ whole genome shotgun (WGS) entry which is preliminary data.</text>
</comment>
<keyword evidence="3" id="KW-1185">Reference proteome</keyword>
<evidence type="ECO:0000256" key="1">
    <source>
        <dbReference type="SAM" id="MobiDB-lite"/>
    </source>
</evidence>
<evidence type="ECO:0000313" key="2">
    <source>
        <dbReference type="EMBL" id="CAG8610961.1"/>
    </source>
</evidence>
<name>A0ABN7UL53_GIGMA</name>
<feature type="compositionally biased region" description="Polar residues" evidence="1">
    <location>
        <begin position="1"/>
        <end position="22"/>
    </location>
</feature>
<protein>
    <submittedName>
        <fullName evidence="2">37818_t:CDS:1</fullName>
    </submittedName>
</protein>
<gene>
    <name evidence="2" type="ORF">GMARGA_LOCUS7354</name>
</gene>
<feature type="non-terminal residue" evidence="2">
    <location>
        <position position="414"/>
    </location>
</feature>
<accession>A0ABN7UL53</accession>